<dbReference type="GO" id="GO:0005509">
    <property type="term" value="F:calcium ion binding"/>
    <property type="evidence" value="ECO:0007669"/>
    <property type="project" value="UniProtKB-UniRule"/>
</dbReference>
<dbReference type="FunFam" id="2.60.40.60:FF:000006">
    <property type="entry name" value="Protocadherin alpha 2"/>
    <property type="match status" value="1"/>
</dbReference>
<dbReference type="InterPro" id="IPR032455">
    <property type="entry name" value="Cadherin_C"/>
</dbReference>
<dbReference type="PRINTS" id="PR00205">
    <property type="entry name" value="CADHERIN"/>
</dbReference>
<keyword evidence="6" id="KW-0130">Cell adhesion</keyword>
<comment type="subcellular location">
    <subcellularLocation>
        <location evidence="1">Membrane</location>
        <topology evidence="1">Single-pass membrane protein</topology>
    </subcellularLocation>
</comment>
<feature type="domain" description="Cadherin" evidence="11">
    <location>
        <begin position="453"/>
        <end position="525"/>
    </location>
</feature>
<dbReference type="SMART" id="SM00112">
    <property type="entry name" value="CA"/>
    <property type="match status" value="3"/>
</dbReference>
<dbReference type="Pfam" id="PF08266">
    <property type="entry name" value="Cadherin_2"/>
    <property type="match status" value="1"/>
</dbReference>
<keyword evidence="3" id="KW-0732">Signal</keyword>
<evidence type="ECO:0000256" key="10">
    <source>
        <dbReference type="PROSITE-ProRule" id="PRU00043"/>
    </source>
</evidence>
<keyword evidence="8" id="KW-0472">Membrane</keyword>
<feature type="domain" description="Cadherin" evidence="11">
    <location>
        <begin position="142"/>
        <end position="242"/>
    </location>
</feature>
<dbReference type="InterPro" id="IPR013164">
    <property type="entry name" value="Cadherin_N"/>
</dbReference>
<dbReference type="Pfam" id="PF16492">
    <property type="entry name" value="Cadherin_C_2"/>
    <property type="match status" value="1"/>
</dbReference>
<evidence type="ECO:0000256" key="4">
    <source>
        <dbReference type="ARBA" id="ARBA00022737"/>
    </source>
</evidence>
<dbReference type="PANTHER" id="PTHR24028">
    <property type="entry name" value="CADHERIN-87A"/>
    <property type="match status" value="1"/>
</dbReference>
<keyword evidence="5 10" id="KW-0106">Calcium</keyword>
<dbReference type="SUPFAM" id="SSF49313">
    <property type="entry name" value="Cadherin-like"/>
    <property type="match status" value="4"/>
</dbReference>
<evidence type="ECO:0000256" key="9">
    <source>
        <dbReference type="ARBA" id="ARBA00023180"/>
    </source>
</evidence>
<keyword evidence="9" id="KW-0325">Glycoprotein</keyword>
<dbReference type="PANTHER" id="PTHR24028:SF98">
    <property type="entry name" value="PROTOCADHERIN BETA-18-RELATED"/>
    <property type="match status" value="1"/>
</dbReference>
<reference evidence="12" key="2">
    <citation type="submission" date="2025-09" db="UniProtKB">
        <authorList>
            <consortium name="Ensembl"/>
        </authorList>
    </citation>
    <scope>IDENTIFICATION</scope>
</reference>
<dbReference type="PROSITE" id="PS50268">
    <property type="entry name" value="CADHERIN_2"/>
    <property type="match status" value="4"/>
</dbReference>
<evidence type="ECO:0000256" key="3">
    <source>
        <dbReference type="ARBA" id="ARBA00022729"/>
    </source>
</evidence>
<dbReference type="Pfam" id="PF00028">
    <property type="entry name" value="Cadherin"/>
    <property type="match status" value="3"/>
</dbReference>
<protein>
    <submittedName>
        <fullName evidence="12">Protocadherin beta 21</fullName>
    </submittedName>
</protein>
<evidence type="ECO:0000256" key="5">
    <source>
        <dbReference type="ARBA" id="ARBA00022837"/>
    </source>
</evidence>
<evidence type="ECO:0000256" key="2">
    <source>
        <dbReference type="ARBA" id="ARBA00022692"/>
    </source>
</evidence>
<evidence type="ECO:0000313" key="13">
    <source>
        <dbReference type="Proteomes" id="UP000694385"/>
    </source>
</evidence>
<dbReference type="FunFam" id="2.60.40.60:FF:000018">
    <property type="entry name" value="Protocadherin gamma c3"/>
    <property type="match status" value="1"/>
</dbReference>
<keyword evidence="4" id="KW-0677">Repeat</keyword>
<accession>A0A8C5LFY3</accession>
<evidence type="ECO:0000256" key="7">
    <source>
        <dbReference type="ARBA" id="ARBA00022989"/>
    </source>
</evidence>
<keyword evidence="7" id="KW-1133">Transmembrane helix</keyword>
<dbReference type="Gene3D" id="2.60.40.60">
    <property type="entry name" value="Cadherins"/>
    <property type="match status" value="5"/>
</dbReference>
<reference evidence="12" key="1">
    <citation type="submission" date="2025-08" db="UniProtKB">
        <authorList>
            <consortium name="Ensembl"/>
        </authorList>
    </citation>
    <scope>IDENTIFICATION</scope>
</reference>
<gene>
    <name evidence="12" type="primary">LOC101599207</name>
</gene>
<evidence type="ECO:0000256" key="6">
    <source>
        <dbReference type="ARBA" id="ARBA00022889"/>
    </source>
</evidence>
<evidence type="ECO:0000313" key="12">
    <source>
        <dbReference type="Ensembl" id="ENSJJAP00000023683.1"/>
    </source>
</evidence>
<dbReference type="InterPro" id="IPR015919">
    <property type="entry name" value="Cadherin-like_sf"/>
</dbReference>
<dbReference type="InterPro" id="IPR002126">
    <property type="entry name" value="Cadherin-like_dom"/>
</dbReference>
<dbReference type="GeneTree" id="ENSGT00940000163954"/>
<proteinExistence type="predicted"/>
<keyword evidence="2" id="KW-0812">Transmembrane</keyword>
<feature type="domain" description="Cadherin" evidence="11">
    <location>
        <begin position="243"/>
        <end position="347"/>
    </location>
</feature>
<dbReference type="Proteomes" id="UP000694385">
    <property type="component" value="Unassembled WGS sequence"/>
</dbReference>
<feature type="domain" description="Cadherin" evidence="11">
    <location>
        <begin position="348"/>
        <end position="452"/>
    </location>
</feature>
<name>A0A8C5LFY3_JACJA</name>
<dbReference type="InterPro" id="IPR020894">
    <property type="entry name" value="Cadherin_CS"/>
</dbReference>
<dbReference type="Ensembl" id="ENSJJAT00000030262.1">
    <property type="protein sequence ID" value="ENSJJAP00000023683.1"/>
    <property type="gene ID" value="ENSJJAG00000023381.1"/>
</dbReference>
<dbReference type="PROSITE" id="PS00232">
    <property type="entry name" value="CADHERIN_1"/>
    <property type="match status" value="3"/>
</dbReference>
<dbReference type="AlphaFoldDB" id="A0A8C5LFY3"/>
<dbReference type="FunFam" id="2.60.40.60:FF:000002">
    <property type="entry name" value="Protocadherin alpha 2"/>
    <property type="match status" value="1"/>
</dbReference>
<dbReference type="InterPro" id="IPR050174">
    <property type="entry name" value="Protocadherin/Cadherin-CA"/>
</dbReference>
<dbReference type="FunFam" id="2.60.40.60:FF:000309">
    <property type="entry name" value="Protocadherin beta-8"/>
    <property type="match status" value="1"/>
</dbReference>
<organism evidence="12 13">
    <name type="scientific">Jaculus jaculus</name>
    <name type="common">Lesser Egyptian jerboa</name>
    <dbReference type="NCBI Taxonomy" id="51337"/>
    <lineage>
        <taxon>Eukaryota</taxon>
        <taxon>Metazoa</taxon>
        <taxon>Chordata</taxon>
        <taxon>Craniata</taxon>
        <taxon>Vertebrata</taxon>
        <taxon>Euteleostomi</taxon>
        <taxon>Mammalia</taxon>
        <taxon>Eutheria</taxon>
        <taxon>Euarchontoglires</taxon>
        <taxon>Glires</taxon>
        <taxon>Rodentia</taxon>
        <taxon>Myomorpha</taxon>
        <taxon>Dipodoidea</taxon>
        <taxon>Dipodidae</taxon>
        <taxon>Dipodinae</taxon>
        <taxon>Jaculus</taxon>
    </lineage>
</organism>
<dbReference type="CDD" id="cd11304">
    <property type="entry name" value="Cadherin_repeat"/>
    <property type="match status" value="4"/>
</dbReference>
<sequence length="591" mass="65089">MELGDRSHPQIRQVVLFFVYLGGFTVLSETWRYSVAEETEVGSFIANVIENMGCSVEELAARGARVIFDDYKPYLRLDLQTGHLLLNEQLDREALCDFSEPCILHFQMLLENPLQFFQAELFVTDINDHTPTFLDKHILLKISEGTTPGTAFQMDSAQDLDVGRNGVQNYTINLNAHFHLESKDSNEGGEYPELILDQSLDREKESEFTLTLTAIDGGSPPRTGTALIQVVVLDINDNVPEFERPVYEVQIPENSPLDFLVIKVSATDLDAGINGEISYSFSHMSRDVRKTFEIHPVSGEIHLKACLDFEVIQSYSINVQATDGGNLSGKSSIIVQVIDVNDNPPEIAITSLTSPIPENSSPEMVVAVLSLRDKDSGDNGKMVCSIQDNLPFFLKPTFKNFYSLVMEHPLDRERRDLYNITITVSDMGTPRLKTERNITVQVSDVNDNAPAFSQTSYTLLVPENNSPGLHIGTVSATDTDSGTNAQITYSLLPPQEGDQDPQLALASLLSIHADSGQLFALRALDLVAVRLCRRSGASSLAGCSLPEGHFPGHLVDVSGAGTLSHSYQYEVCLMGGSGTNELKFRKPISQP</sequence>
<evidence type="ECO:0000256" key="1">
    <source>
        <dbReference type="ARBA" id="ARBA00004167"/>
    </source>
</evidence>
<evidence type="ECO:0000259" key="11">
    <source>
        <dbReference type="PROSITE" id="PS50268"/>
    </source>
</evidence>
<keyword evidence="13" id="KW-1185">Reference proteome</keyword>
<dbReference type="GO" id="GO:0007156">
    <property type="term" value="P:homophilic cell adhesion via plasma membrane adhesion molecules"/>
    <property type="evidence" value="ECO:0007669"/>
    <property type="project" value="InterPro"/>
</dbReference>
<dbReference type="GO" id="GO:0005886">
    <property type="term" value="C:plasma membrane"/>
    <property type="evidence" value="ECO:0007669"/>
    <property type="project" value="InterPro"/>
</dbReference>
<evidence type="ECO:0000256" key="8">
    <source>
        <dbReference type="ARBA" id="ARBA00023136"/>
    </source>
</evidence>
<dbReference type="OMA" id="DYKPYLQ"/>